<dbReference type="Proteomes" id="UP000660110">
    <property type="component" value="Unassembled WGS sequence"/>
</dbReference>
<name>A0A917B6D0_HALAA</name>
<dbReference type="Pfam" id="PF00482">
    <property type="entry name" value="T2SSF"/>
    <property type="match status" value="1"/>
</dbReference>
<evidence type="ECO:0000259" key="7">
    <source>
        <dbReference type="Pfam" id="PF00482"/>
    </source>
</evidence>
<dbReference type="AlphaFoldDB" id="A0A917B6D0"/>
<keyword evidence="5 6" id="KW-0472">Membrane</keyword>
<feature type="transmembrane region" description="Helical" evidence="6">
    <location>
        <begin position="6"/>
        <end position="26"/>
    </location>
</feature>
<evidence type="ECO:0000313" key="9">
    <source>
        <dbReference type="Proteomes" id="UP000660110"/>
    </source>
</evidence>
<evidence type="ECO:0000313" key="8">
    <source>
        <dbReference type="EMBL" id="GGF23875.1"/>
    </source>
</evidence>
<dbReference type="PANTHER" id="PTHR35007:SF2">
    <property type="entry name" value="PILUS ASSEMBLE PROTEIN"/>
    <property type="match status" value="1"/>
</dbReference>
<evidence type="ECO:0000256" key="5">
    <source>
        <dbReference type="ARBA" id="ARBA00023136"/>
    </source>
</evidence>
<reference evidence="8" key="2">
    <citation type="submission" date="2020-09" db="EMBL/GenBank/DDBJ databases">
        <authorList>
            <person name="Sun Q."/>
            <person name="Zhou Y."/>
        </authorList>
    </citation>
    <scope>NUCLEOTIDE SEQUENCE</scope>
    <source>
        <strain evidence="8">CGMCC 1.12153</strain>
    </source>
</reference>
<reference evidence="8" key="1">
    <citation type="journal article" date="2014" name="Int. J. Syst. Evol. Microbiol.">
        <title>Complete genome sequence of Corynebacterium casei LMG S-19264T (=DSM 44701T), isolated from a smear-ripened cheese.</title>
        <authorList>
            <consortium name="US DOE Joint Genome Institute (JGI-PGF)"/>
            <person name="Walter F."/>
            <person name="Albersmeier A."/>
            <person name="Kalinowski J."/>
            <person name="Ruckert C."/>
        </authorList>
    </citation>
    <scope>NUCLEOTIDE SEQUENCE</scope>
    <source>
        <strain evidence="8">CGMCC 1.12153</strain>
    </source>
</reference>
<dbReference type="InterPro" id="IPR042094">
    <property type="entry name" value="T2SS_GspF_sf"/>
</dbReference>
<dbReference type="InterPro" id="IPR018076">
    <property type="entry name" value="T2SS_GspF_dom"/>
</dbReference>
<keyword evidence="2" id="KW-1003">Cell membrane</keyword>
<accession>A0A917B6D0</accession>
<dbReference type="Gene3D" id="1.20.81.30">
    <property type="entry name" value="Type II secretion system (T2SS), domain F"/>
    <property type="match status" value="1"/>
</dbReference>
<dbReference type="GO" id="GO:0005886">
    <property type="term" value="C:plasma membrane"/>
    <property type="evidence" value="ECO:0007669"/>
    <property type="project" value="UniProtKB-SubCell"/>
</dbReference>
<dbReference type="PANTHER" id="PTHR35007">
    <property type="entry name" value="INTEGRAL MEMBRANE PROTEIN-RELATED"/>
    <property type="match status" value="1"/>
</dbReference>
<dbReference type="RefSeq" id="WP_188377713.1">
    <property type="nucleotide sequence ID" value="NZ_BMEL01000003.1"/>
</dbReference>
<evidence type="ECO:0000256" key="2">
    <source>
        <dbReference type="ARBA" id="ARBA00022475"/>
    </source>
</evidence>
<feature type="transmembrane region" description="Helical" evidence="6">
    <location>
        <begin position="124"/>
        <end position="145"/>
    </location>
</feature>
<evidence type="ECO:0000256" key="3">
    <source>
        <dbReference type="ARBA" id="ARBA00022692"/>
    </source>
</evidence>
<feature type="transmembrane region" description="Helical" evidence="6">
    <location>
        <begin position="274"/>
        <end position="300"/>
    </location>
</feature>
<feature type="transmembrane region" description="Helical" evidence="6">
    <location>
        <begin position="101"/>
        <end position="118"/>
    </location>
</feature>
<keyword evidence="9" id="KW-1185">Reference proteome</keyword>
<feature type="domain" description="Type II secretion system protein GspF" evidence="7">
    <location>
        <begin position="165"/>
        <end position="291"/>
    </location>
</feature>
<keyword evidence="3 6" id="KW-0812">Transmembrane</keyword>
<evidence type="ECO:0000256" key="1">
    <source>
        <dbReference type="ARBA" id="ARBA00004651"/>
    </source>
</evidence>
<organism evidence="8 9">
    <name type="scientific">Halobacillus andaensis</name>
    <dbReference type="NCBI Taxonomy" id="1176239"/>
    <lineage>
        <taxon>Bacteria</taxon>
        <taxon>Bacillati</taxon>
        <taxon>Bacillota</taxon>
        <taxon>Bacilli</taxon>
        <taxon>Bacillales</taxon>
        <taxon>Bacillaceae</taxon>
        <taxon>Halobacillus</taxon>
    </lineage>
</organism>
<keyword evidence="4 6" id="KW-1133">Transmembrane helix</keyword>
<evidence type="ECO:0000256" key="6">
    <source>
        <dbReference type="SAM" id="Phobius"/>
    </source>
</evidence>
<dbReference type="EMBL" id="BMEL01000003">
    <property type="protein sequence ID" value="GGF23875.1"/>
    <property type="molecule type" value="Genomic_DNA"/>
</dbReference>
<comment type="caution">
    <text evidence="8">The sequence shown here is derived from an EMBL/GenBank/DDBJ whole genome shotgun (WGS) entry which is preliminary data.</text>
</comment>
<proteinExistence type="predicted"/>
<gene>
    <name evidence="8" type="ORF">GCM10010954_23460</name>
</gene>
<sequence>MTLWIVMMFSLVTAVLIFQVLFRIIFRHSMVVDQRAEFYIGTVEEEKKSTKKEISSSVVNVTERAKQIIEKQLSKEAKSELDKKLRDAGVSYKWTAVDFRLIQILVTLILIFAGWILAGGAEASFSSGLLMGGALGALGFYYPNFYLSVKKRKRMEEVQRTLADFFDMINLSIEAGMGLDAAIFRACQQTKGPLSVEFKKAIDEMRLGKSRREAFTNLRNRVPVEEFQSIMTSIIQADQLGIGMAKALRSLTVRIREHQRQLAREKAMKAPVKMLFPMVFFIFPSMFIVILGPVVVYFLVNGLS</sequence>
<comment type="subcellular location">
    <subcellularLocation>
        <location evidence="1">Cell membrane</location>
        <topology evidence="1">Multi-pass membrane protein</topology>
    </subcellularLocation>
</comment>
<evidence type="ECO:0000256" key="4">
    <source>
        <dbReference type="ARBA" id="ARBA00022989"/>
    </source>
</evidence>
<protein>
    <recommendedName>
        <fullName evidence="7">Type II secretion system protein GspF domain-containing protein</fullName>
    </recommendedName>
</protein>